<dbReference type="GO" id="GO:0005509">
    <property type="term" value="F:calcium ion binding"/>
    <property type="evidence" value="ECO:0007669"/>
    <property type="project" value="InterPro"/>
</dbReference>
<proteinExistence type="predicted"/>
<dbReference type="Gene3D" id="2.150.10.10">
    <property type="entry name" value="Serralysin-like metalloprotease, C-terminal"/>
    <property type="match status" value="3"/>
</dbReference>
<dbReference type="RefSeq" id="WP_129354540.1">
    <property type="nucleotide sequence ID" value="NZ_CP012670.1"/>
</dbReference>
<dbReference type="PROSITE" id="PS00330">
    <property type="entry name" value="HEMOLYSIN_CALCIUM"/>
    <property type="match status" value="3"/>
</dbReference>
<dbReference type="SUPFAM" id="SSF51120">
    <property type="entry name" value="beta-Roll"/>
    <property type="match status" value="2"/>
</dbReference>
<dbReference type="InterPro" id="IPR018511">
    <property type="entry name" value="Hemolysin-typ_Ca-bd_CS"/>
</dbReference>
<evidence type="ECO:0000256" key="3">
    <source>
        <dbReference type="SAM" id="SignalP"/>
    </source>
</evidence>
<reference evidence="4 5" key="1">
    <citation type="submission" date="2015-09" db="EMBL/GenBank/DDBJ databases">
        <title>Sorangium comparison.</title>
        <authorList>
            <person name="Zaburannyi N."/>
            <person name="Bunk B."/>
            <person name="Overmann J."/>
            <person name="Mueller R."/>
        </authorList>
    </citation>
    <scope>NUCLEOTIDE SEQUENCE [LARGE SCALE GENOMIC DNA]</scope>
    <source>
        <strain evidence="4 5">So ceGT47</strain>
    </source>
</reference>
<accession>A0A4P2QAQ1</accession>
<dbReference type="InterPro" id="IPR050557">
    <property type="entry name" value="RTX_toxin/Mannuronan_C5-epim"/>
</dbReference>
<evidence type="ECO:0008006" key="6">
    <source>
        <dbReference type="Google" id="ProtNLM"/>
    </source>
</evidence>
<evidence type="ECO:0000313" key="4">
    <source>
        <dbReference type="EMBL" id="AUX26740.1"/>
    </source>
</evidence>
<feature type="chain" id="PRO_5020630683" description="Calcium-binding protein" evidence="3">
    <location>
        <begin position="25"/>
        <end position="438"/>
    </location>
</feature>
<feature type="signal peptide" evidence="3">
    <location>
        <begin position="1"/>
        <end position="24"/>
    </location>
</feature>
<protein>
    <recommendedName>
        <fullName evidence="6">Calcium-binding protein</fullName>
    </recommendedName>
</protein>
<sequence length="438" mass="46248">MNEKRSFMIMALAGALGAASACTAQDVPLEDILPSGDVDPVTMRAAADDPEYVEMEGTPGDDALQGTAADDIMSGLAGNDVMHGLGGHDLLFGGGGDDEVFGDDGHDIVFGDSGDDVLQGGAGNDNLVGDAGNDVMMGGEGSDTYYFDQGQDVIINSDTADASIDTVILRYIADSPDDVVFQRDVSHLLISFPGRSDTLLIAGFFGGNGAAGHTIDRIKFGPLSTSPEMTADEVAYLVLYGGGTPVTGTYDADYLDGSAGQDLLYGMEGDDMLIGYEGDDGLYGDSGNDVLYGGSGKDELKGGAGNDRLYGGAGGDSYLFMPGDGNDIIYQPSEPDWSSNYDYIRIDGPPALVDGASLRLLNDTDIQVRLAPEYGLTITIRDFLDPFTGMIAQFNELDDIRWPDHTVCRPMLIRDALAEMPHGTTVDVRTACGTQHRW</sequence>
<organism evidence="4 5">
    <name type="scientific">Sorangium cellulosum</name>
    <name type="common">Polyangium cellulosum</name>
    <dbReference type="NCBI Taxonomy" id="56"/>
    <lineage>
        <taxon>Bacteria</taxon>
        <taxon>Pseudomonadati</taxon>
        <taxon>Myxococcota</taxon>
        <taxon>Polyangia</taxon>
        <taxon>Polyangiales</taxon>
        <taxon>Polyangiaceae</taxon>
        <taxon>Sorangium</taxon>
    </lineage>
</organism>
<dbReference type="OrthoDB" id="5405960at2"/>
<dbReference type="PANTHER" id="PTHR38340">
    <property type="entry name" value="S-LAYER PROTEIN"/>
    <property type="match status" value="1"/>
</dbReference>
<evidence type="ECO:0000256" key="1">
    <source>
        <dbReference type="ARBA" id="ARBA00004613"/>
    </source>
</evidence>
<gene>
    <name evidence="4" type="ORF">SOCEGT47_073100</name>
</gene>
<keyword evidence="3" id="KW-0732">Signal</keyword>
<dbReference type="EMBL" id="CP012670">
    <property type="protein sequence ID" value="AUX26740.1"/>
    <property type="molecule type" value="Genomic_DNA"/>
</dbReference>
<dbReference type="PANTHER" id="PTHR38340:SF1">
    <property type="entry name" value="S-LAYER PROTEIN"/>
    <property type="match status" value="1"/>
</dbReference>
<dbReference type="InterPro" id="IPR011049">
    <property type="entry name" value="Serralysin-like_metalloprot_C"/>
</dbReference>
<dbReference type="AlphaFoldDB" id="A0A4P2QAQ1"/>
<name>A0A4P2QAQ1_SORCE</name>
<comment type="subcellular location">
    <subcellularLocation>
        <location evidence="1">Secreted</location>
    </subcellularLocation>
</comment>
<dbReference type="Proteomes" id="UP000295781">
    <property type="component" value="Chromosome"/>
</dbReference>
<dbReference type="PRINTS" id="PR00313">
    <property type="entry name" value="CABNDNGRPT"/>
</dbReference>
<dbReference type="InterPro" id="IPR001343">
    <property type="entry name" value="Hemolysn_Ca-bd"/>
</dbReference>
<dbReference type="PROSITE" id="PS51257">
    <property type="entry name" value="PROKAR_LIPOPROTEIN"/>
    <property type="match status" value="1"/>
</dbReference>
<evidence type="ECO:0000313" key="5">
    <source>
        <dbReference type="Proteomes" id="UP000295781"/>
    </source>
</evidence>
<keyword evidence="2" id="KW-0964">Secreted</keyword>
<evidence type="ECO:0000256" key="2">
    <source>
        <dbReference type="ARBA" id="ARBA00022525"/>
    </source>
</evidence>
<dbReference type="Pfam" id="PF00353">
    <property type="entry name" value="HemolysinCabind"/>
    <property type="match status" value="4"/>
</dbReference>
<dbReference type="GO" id="GO:0005576">
    <property type="term" value="C:extracellular region"/>
    <property type="evidence" value="ECO:0007669"/>
    <property type="project" value="UniProtKB-SubCell"/>
</dbReference>